<evidence type="ECO:0000313" key="1">
    <source>
        <dbReference type="EMBL" id="MDQ0175546.1"/>
    </source>
</evidence>
<comment type="caution">
    <text evidence="1">The sequence shown here is derived from an EMBL/GenBank/DDBJ whole genome shotgun (WGS) entry which is preliminary data.</text>
</comment>
<evidence type="ECO:0000313" key="2">
    <source>
        <dbReference type="Proteomes" id="UP001223586"/>
    </source>
</evidence>
<keyword evidence="2" id="KW-1185">Reference proteome</keyword>
<dbReference type="Gene3D" id="3.40.50.80">
    <property type="entry name" value="Nucleotide-binding domain of ferredoxin-NADP reductase (FNR) module"/>
    <property type="match status" value="1"/>
</dbReference>
<sequence>MFGEAHLYFGCRNESDFIYREEFEQDERVGIVTLYTAFSRVEGTAKTNDIFSKNIEKQCQKCRYLTTLLTLFFLPGNIKYAKQLDFFRKDQEHLFATFIPIFQNKVERRPLMG</sequence>
<dbReference type="SUPFAM" id="SSF52343">
    <property type="entry name" value="Ferredoxin reductase-like, C-terminal NADP-linked domain"/>
    <property type="match status" value="1"/>
</dbReference>
<dbReference type="InterPro" id="IPR039261">
    <property type="entry name" value="FNR_nucleotide-bd"/>
</dbReference>
<name>A0ABT9WQV4_9BACI</name>
<proteinExistence type="predicted"/>
<dbReference type="Proteomes" id="UP001223586">
    <property type="component" value="Unassembled WGS sequence"/>
</dbReference>
<gene>
    <name evidence="1" type="ORF">J2S08_001380</name>
</gene>
<protein>
    <submittedName>
        <fullName evidence="1">Ferric reductase</fullName>
    </submittedName>
</protein>
<organism evidence="1 2">
    <name type="scientific">Bacillus chungangensis</name>
    <dbReference type="NCBI Taxonomy" id="587633"/>
    <lineage>
        <taxon>Bacteria</taxon>
        <taxon>Bacillati</taxon>
        <taxon>Bacillota</taxon>
        <taxon>Bacilli</taxon>
        <taxon>Bacillales</taxon>
        <taxon>Bacillaceae</taxon>
        <taxon>Bacillus</taxon>
    </lineage>
</organism>
<dbReference type="EMBL" id="JAUSTT010000006">
    <property type="protein sequence ID" value="MDQ0175546.1"/>
    <property type="molecule type" value="Genomic_DNA"/>
</dbReference>
<accession>A0ABT9WQV4</accession>
<reference evidence="1 2" key="1">
    <citation type="submission" date="2023-07" db="EMBL/GenBank/DDBJ databases">
        <title>Genomic Encyclopedia of Type Strains, Phase IV (KMG-IV): sequencing the most valuable type-strain genomes for metagenomic binning, comparative biology and taxonomic classification.</title>
        <authorList>
            <person name="Goeker M."/>
        </authorList>
    </citation>
    <scope>NUCLEOTIDE SEQUENCE [LARGE SCALE GENOMIC DNA]</scope>
    <source>
        <strain evidence="1 2">DSM 23837</strain>
    </source>
</reference>